<keyword evidence="2" id="KW-0732">Signal</keyword>
<evidence type="ECO:0000313" key="5">
    <source>
        <dbReference type="Proteomes" id="UP000253970"/>
    </source>
</evidence>
<accession>A0A369MGQ3</accession>
<proteinExistence type="predicted"/>
<dbReference type="SUPFAM" id="SSF56524">
    <property type="entry name" value="Oxidoreductase molybdopterin-binding domain"/>
    <property type="match status" value="1"/>
</dbReference>
<dbReference type="AlphaFoldDB" id="A0A369MGQ3"/>
<name>A0A369MGQ3_EGGLN</name>
<feature type="domain" description="Oxidoreductase molybdopterin-binding" evidence="3">
    <location>
        <begin position="104"/>
        <end position="244"/>
    </location>
</feature>
<dbReference type="Gene3D" id="3.90.420.10">
    <property type="entry name" value="Oxidoreductase, molybdopterin-binding domain"/>
    <property type="match status" value="1"/>
</dbReference>
<dbReference type="InterPro" id="IPR036374">
    <property type="entry name" value="OxRdtase_Mopterin-bd_sf"/>
</dbReference>
<dbReference type="InterPro" id="IPR000572">
    <property type="entry name" value="OxRdtase_Mopterin-bd_dom"/>
</dbReference>
<dbReference type="Pfam" id="PF00174">
    <property type="entry name" value="Oxidored_molyb"/>
    <property type="match status" value="1"/>
</dbReference>
<evidence type="ECO:0000259" key="3">
    <source>
        <dbReference type="Pfam" id="PF00174"/>
    </source>
</evidence>
<gene>
    <name evidence="4" type="ORF">C1875_08920</name>
</gene>
<organism evidence="4 5">
    <name type="scientific">Eggerthella lenta</name>
    <name type="common">Eubacterium lentum</name>
    <dbReference type="NCBI Taxonomy" id="84112"/>
    <lineage>
        <taxon>Bacteria</taxon>
        <taxon>Bacillati</taxon>
        <taxon>Actinomycetota</taxon>
        <taxon>Coriobacteriia</taxon>
        <taxon>Eggerthellales</taxon>
        <taxon>Eggerthellaceae</taxon>
        <taxon>Eggerthella</taxon>
    </lineage>
</organism>
<reference evidence="4 5" key="1">
    <citation type="journal article" date="2018" name="Elife">
        <title>Discovery and characterization of a prevalent human gut bacterial enzyme sufficient for the inactivation of a family of plant toxins.</title>
        <authorList>
            <person name="Koppel N."/>
            <person name="Bisanz J.E."/>
            <person name="Pandelia M.E."/>
            <person name="Turnbaugh P.J."/>
            <person name="Balskus E.P."/>
        </authorList>
    </citation>
    <scope>NUCLEOTIDE SEQUENCE [LARGE SCALE GENOMIC DNA]</scope>
    <source>
        <strain evidence="4 5">W1 BHI 6</strain>
    </source>
</reference>
<protein>
    <submittedName>
        <fullName evidence="4">Molybdopterin-binding protein</fullName>
    </submittedName>
</protein>
<dbReference type="RefSeq" id="WP_114533973.1">
    <property type="nucleotide sequence ID" value="NZ_JADNER010000007.1"/>
</dbReference>
<feature type="signal peptide" evidence="2">
    <location>
        <begin position="1"/>
        <end position="33"/>
    </location>
</feature>
<comment type="caution">
    <text evidence="4">The sequence shown here is derived from an EMBL/GenBank/DDBJ whole genome shotgun (WGS) entry which is preliminary data.</text>
</comment>
<feature type="region of interest" description="Disordered" evidence="1">
    <location>
        <begin position="247"/>
        <end position="270"/>
    </location>
</feature>
<evidence type="ECO:0000256" key="2">
    <source>
        <dbReference type="SAM" id="SignalP"/>
    </source>
</evidence>
<evidence type="ECO:0000313" key="4">
    <source>
        <dbReference type="EMBL" id="RDB69759.1"/>
    </source>
</evidence>
<feature type="chain" id="PRO_5039706058" evidence="2">
    <location>
        <begin position="34"/>
        <end position="270"/>
    </location>
</feature>
<dbReference type="EMBL" id="PPTU01000012">
    <property type="protein sequence ID" value="RDB69759.1"/>
    <property type="molecule type" value="Genomic_DNA"/>
</dbReference>
<dbReference type="Proteomes" id="UP000253970">
    <property type="component" value="Unassembled WGS sequence"/>
</dbReference>
<sequence>MKTTTQRGRATISALAGFTMVASMAGAPAVALAGEPAVDGSLAADGTEAATNSTAVKSPQVMQAQVEGEFSFDQTAITSNEVIKNFFQRVSQAICGATVPLVADNPLGWQLSVSGDVESAFTASVGDLANEESTSKVMTCTCGGNPAGGRAIVTADVTGIPVEHLLAKAGAEPGANAVTFVSADGTRQTFPLGYVVGRHAVLSYEINDEDLSASVGGSNQLWMTKTPANYFVRDVVEIVVSTEEVAPEAPGVADEHPNSPNAGVLAGTQG</sequence>
<evidence type="ECO:0000256" key="1">
    <source>
        <dbReference type="SAM" id="MobiDB-lite"/>
    </source>
</evidence>